<feature type="transmembrane region" description="Helical" evidence="1">
    <location>
        <begin position="439"/>
        <end position="460"/>
    </location>
</feature>
<feature type="transmembrane region" description="Helical" evidence="1">
    <location>
        <begin position="101"/>
        <end position="128"/>
    </location>
</feature>
<gene>
    <name evidence="2" type="ORF">ACFO8Q_19115</name>
</gene>
<keyword evidence="1" id="KW-0812">Transmembrane</keyword>
<comment type="caution">
    <text evidence="2">The sequence shown here is derived from an EMBL/GenBank/DDBJ whole genome shotgun (WGS) entry which is preliminary data.</text>
</comment>
<dbReference type="RefSeq" id="WP_380027962.1">
    <property type="nucleotide sequence ID" value="NZ_JBHSHC010000130.1"/>
</dbReference>
<feature type="transmembrane region" description="Helical" evidence="1">
    <location>
        <begin position="279"/>
        <end position="296"/>
    </location>
</feature>
<sequence>MFARLTNFFVRYMQKYMPDPYLFAIILTLLVVVLNFWLVPQTTMSGVINAWYQGVWGSQNIFTFALQMTLILVCGTTLAQAPLIKRGLERLAALPQNQVQAAIMCFLVGAVGSLINWGLGLVIGTILAKEIAKRLEHMDFGYVVAAAYMGFIVWTSGFSSSIVLANADPSSALNIIYKMTKQTVGIENDILTLYNIVPVALTLMVFPFMLKWIAPTDIKPIDRSVLLKAETAAASELALQPNQLNESKTFASRLENAWILNLILVAAGFYQFFGPLKGAVTINTMILLFTLLGLLFHWTPIRYVRAFCESAKASGSLLLQYPLYGGIMALMAYVPAKGIDPLQTVLASELVQAATAYTLPFFNYIGSCIITMFVPSGGGHWAVQGPVSIQAAMALGQTSPEYLGKISMSVAFGEGVFNMIQPFWALPILALAGLTIRDIMGYCVMALLFGFTIFGAALLIF</sequence>
<feature type="transmembrane region" description="Helical" evidence="1">
    <location>
        <begin position="257"/>
        <end position="273"/>
    </location>
</feature>
<organism evidence="2 3">
    <name type="scientific">Effusibacillus consociatus</name>
    <dbReference type="NCBI Taxonomy" id="1117041"/>
    <lineage>
        <taxon>Bacteria</taxon>
        <taxon>Bacillati</taxon>
        <taxon>Bacillota</taxon>
        <taxon>Bacilli</taxon>
        <taxon>Bacillales</taxon>
        <taxon>Alicyclobacillaceae</taxon>
        <taxon>Effusibacillus</taxon>
    </lineage>
</organism>
<feature type="transmembrane region" description="Helical" evidence="1">
    <location>
        <begin position="193"/>
        <end position="214"/>
    </location>
</feature>
<proteinExistence type="predicted"/>
<evidence type="ECO:0000313" key="2">
    <source>
        <dbReference type="EMBL" id="MFC4769445.1"/>
    </source>
</evidence>
<evidence type="ECO:0000256" key="1">
    <source>
        <dbReference type="SAM" id="Phobius"/>
    </source>
</evidence>
<evidence type="ECO:0000313" key="3">
    <source>
        <dbReference type="Proteomes" id="UP001596002"/>
    </source>
</evidence>
<protein>
    <submittedName>
        <fullName evidence="2">TIGR00366 family protein</fullName>
    </submittedName>
</protein>
<name>A0ABV9Q9Y8_9BACL</name>
<dbReference type="PANTHER" id="PTHR41983:SF2">
    <property type="entry name" value="SHORT-CHAIN FATTY ACID TRANSPORTER-RELATED"/>
    <property type="match status" value="1"/>
</dbReference>
<feature type="transmembrane region" description="Helical" evidence="1">
    <location>
        <begin position="317"/>
        <end position="334"/>
    </location>
</feature>
<accession>A0ABV9Q9Y8</accession>
<keyword evidence="1" id="KW-0472">Membrane</keyword>
<keyword evidence="3" id="KW-1185">Reference proteome</keyword>
<feature type="transmembrane region" description="Helical" evidence="1">
    <location>
        <begin position="415"/>
        <end position="433"/>
    </location>
</feature>
<dbReference type="Pfam" id="PF02667">
    <property type="entry name" value="SCFA_trans"/>
    <property type="match status" value="1"/>
</dbReference>
<dbReference type="InterPro" id="IPR006160">
    <property type="entry name" value="SCFA_transpt_AtoE"/>
</dbReference>
<feature type="transmembrane region" description="Helical" evidence="1">
    <location>
        <begin position="140"/>
        <end position="164"/>
    </location>
</feature>
<feature type="transmembrane region" description="Helical" evidence="1">
    <location>
        <begin position="61"/>
        <end position="81"/>
    </location>
</feature>
<dbReference type="EMBL" id="JBHSHC010000130">
    <property type="protein sequence ID" value="MFC4769445.1"/>
    <property type="molecule type" value="Genomic_DNA"/>
</dbReference>
<keyword evidence="1" id="KW-1133">Transmembrane helix</keyword>
<feature type="transmembrane region" description="Helical" evidence="1">
    <location>
        <begin position="354"/>
        <end position="374"/>
    </location>
</feature>
<dbReference type="PANTHER" id="PTHR41983">
    <property type="entry name" value="SHORT-CHAIN FATTY ACID TRANSPORTER-RELATED"/>
    <property type="match status" value="1"/>
</dbReference>
<reference evidence="3" key="1">
    <citation type="journal article" date="2019" name="Int. J. Syst. Evol. Microbiol.">
        <title>The Global Catalogue of Microorganisms (GCM) 10K type strain sequencing project: providing services to taxonomists for standard genome sequencing and annotation.</title>
        <authorList>
            <consortium name="The Broad Institute Genomics Platform"/>
            <consortium name="The Broad Institute Genome Sequencing Center for Infectious Disease"/>
            <person name="Wu L."/>
            <person name="Ma J."/>
        </authorList>
    </citation>
    <scope>NUCLEOTIDE SEQUENCE [LARGE SCALE GENOMIC DNA]</scope>
    <source>
        <strain evidence="3">WYCCWR 12678</strain>
    </source>
</reference>
<dbReference type="Proteomes" id="UP001596002">
    <property type="component" value="Unassembled WGS sequence"/>
</dbReference>
<feature type="transmembrane region" description="Helical" evidence="1">
    <location>
        <begin position="20"/>
        <end position="40"/>
    </location>
</feature>